<dbReference type="Proteomes" id="UP000035661">
    <property type="component" value="Chromosome"/>
</dbReference>
<dbReference type="Pfam" id="PF04127">
    <property type="entry name" value="DFP"/>
    <property type="match status" value="1"/>
</dbReference>
<dbReference type="EC" id="4.1.1.36" evidence="3"/>
<dbReference type="NCBIfam" id="TIGR00521">
    <property type="entry name" value="coaBC_dfp"/>
    <property type="match status" value="1"/>
</dbReference>
<keyword evidence="7" id="KW-1185">Reference proteome</keyword>
<evidence type="ECO:0000313" key="7">
    <source>
        <dbReference type="Proteomes" id="UP000035661"/>
    </source>
</evidence>
<evidence type="ECO:0000256" key="3">
    <source>
        <dbReference type="RuleBase" id="RU364078"/>
    </source>
</evidence>
<dbReference type="PANTHER" id="PTHR14359">
    <property type="entry name" value="HOMO-OLIGOMERIC FLAVIN CONTAINING CYS DECARBOXYLASE FAMILY"/>
    <property type="match status" value="1"/>
</dbReference>
<dbReference type="GO" id="GO:0010181">
    <property type="term" value="F:FMN binding"/>
    <property type="evidence" value="ECO:0007669"/>
    <property type="project" value="InterPro"/>
</dbReference>
<dbReference type="InterPro" id="IPR003382">
    <property type="entry name" value="Flavoprotein"/>
</dbReference>
<dbReference type="UniPathway" id="UPA00241">
    <property type="reaction ID" value="UER00353"/>
</dbReference>
<keyword evidence="2 3" id="KW-0456">Lyase</keyword>
<comment type="catalytic activity">
    <reaction evidence="3">
        <text>(R)-4'-phosphopantothenate + L-cysteine + CTP = N-[(R)-4-phosphopantothenoyl]-L-cysteine + CMP + diphosphate + H(+)</text>
        <dbReference type="Rhea" id="RHEA:19397"/>
        <dbReference type="ChEBI" id="CHEBI:10986"/>
        <dbReference type="ChEBI" id="CHEBI:15378"/>
        <dbReference type="ChEBI" id="CHEBI:33019"/>
        <dbReference type="ChEBI" id="CHEBI:35235"/>
        <dbReference type="ChEBI" id="CHEBI:37563"/>
        <dbReference type="ChEBI" id="CHEBI:59458"/>
        <dbReference type="ChEBI" id="CHEBI:60377"/>
        <dbReference type="EC" id="6.3.2.5"/>
    </reaction>
</comment>
<gene>
    <name evidence="6" type="primary">dfp</name>
    <name evidence="6" type="ORF">SERIO_v1c07950</name>
</gene>
<dbReference type="GO" id="GO:0015937">
    <property type="term" value="P:coenzyme A biosynthetic process"/>
    <property type="evidence" value="ECO:0007669"/>
    <property type="project" value="UniProtKB-UniPathway"/>
</dbReference>
<keyword evidence="3" id="KW-0436">Ligase</keyword>
<comment type="catalytic activity">
    <reaction evidence="3">
        <text>N-[(R)-4-phosphopantothenoyl]-L-cysteine + H(+) = (R)-4'-phosphopantetheine + CO2</text>
        <dbReference type="Rhea" id="RHEA:16793"/>
        <dbReference type="ChEBI" id="CHEBI:15378"/>
        <dbReference type="ChEBI" id="CHEBI:16526"/>
        <dbReference type="ChEBI" id="CHEBI:59458"/>
        <dbReference type="ChEBI" id="CHEBI:61723"/>
        <dbReference type="EC" id="4.1.1.36"/>
    </reaction>
</comment>
<feature type="domain" description="DNA/pantothenate metabolism flavoprotein C-terminal" evidence="5">
    <location>
        <begin position="179"/>
        <end position="380"/>
    </location>
</feature>
<dbReference type="KEGG" id="seri:SERIO_v1c07950"/>
<reference evidence="7" key="2">
    <citation type="submission" date="2015-06" db="EMBL/GenBank/DDBJ databases">
        <title>Complete genome sequence of Spiroplasma eriocheiris TDA-040725-5 (DSM 21848).</title>
        <authorList>
            <person name="Lo W.-S."/>
            <person name="Kuo C.-H."/>
        </authorList>
    </citation>
    <scope>NUCLEOTIDE SEQUENCE [LARGE SCALE GENOMIC DNA]</scope>
    <source>
        <strain evidence="7">TDA-040725-5</strain>
    </source>
</reference>
<keyword evidence="1 3" id="KW-0210">Decarboxylase</keyword>
<protein>
    <recommendedName>
        <fullName evidence="3">Coenzyme A biosynthesis bifunctional protein CoaBC</fullName>
        <ecNumber evidence="3">4.1.1.36</ecNumber>
        <ecNumber evidence="3">6.3.2.5</ecNumber>
    </recommendedName>
    <alternativeName>
        <fullName evidence="3">DNA/pantothenate metabolism flavoprotein</fullName>
    </alternativeName>
</protein>
<keyword evidence="3" id="KW-0285">Flavoprotein</keyword>
<dbReference type="SUPFAM" id="SSF102645">
    <property type="entry name" value="CoaB-like"/>
    <property type="match status" value="1"/>
</dbReference>
<sequence length="387" mass="43443">MKKIVLAITGSVAAFKGLKLYEALKKKYHVELVLTKGALHFLENLPAEINTEIFTHDYYSKNDPSEHIGIAKDSDLFICYPATHNFIAQIANGFTDSLASLVYSATDAYKMVFPTMNTVMYNSPANLRNLETLTRDGVEVLPAKYGLLACKIYGIGRAWGWEDVLTHVEEYFSFQDQFQNRKVLLNFGRTRTYLDGIRYITNNSSGKMGDALAHVLQWAKADLTVVQGDVDIPINYSTTKVTTNQEMLQVMLKNYAEQDIVIACAALNDYQIADPLTGKISKKTHPELEVKLTANVDVLKELGAQKTHQFLVGFSAQNNFDLEYAKEKLIQKNLDLIVVNEISAMNSEENKIILLSKTRTLPVDNSSKLGIAKAIINEILFLQQKEQ</sequence>
<dbReference type="EMBL" id="CP011856">
    <property type="protein sequence ID" value="AKM54357.1"/>
    <property type="molecule type" value="Genomic_DNA"/>
</dbReference>
<evidence type="ECO:0000259" key="5">
    <source>
        <dbReference type="Pfam" id="PF04127"/>
    </source>
</evidence>
<organism evidence="6 7">
    <name type="scientific">Spiroplasma eriocheiris</name>
    <dbReference type="NCBI Taxonomy" id="315358"/>
    <lineage>
        <taxon>Bacteria</taxon>
        <taxon>Bacillati</taxon>
        <taxon>Mycoplasmatota</taxon>
        <taxon>Mollicutes</taxon>
        <taxon>Entomoplasmatales</taxon>
        <taxon>Spiroplasmataceae</taxon>
        <taxon>Spiroplasma</taxon>
    </lineage>
</organism>
<dbReference type="GO" id="GO:0004632">
    <property type="term" value="F:phosphopantothenate--cysteine ligase activity"/>
    <property type="evidence" value="ECO:0007669"/>
    <property type="project" value="UniProtKB-EC"/>
</dbReference>
<reference evidence="6 7" key="1">
    <citation type="journal article" date="2015" name="Genome Biol. Evol.">
        <title>Found and Lost: The Fates of Horizontally Acquired Genes in Arthropod-Symbiotic Spiroplasma.</title>
        <authorList>
            <person name="Lo W.S."/>
            <person name="Gasparich G.E."/>
            <person name="Kuo C.H."/>
        </authorList>
    </citation>
    <scope>NUCLEOTIDE SEQUENCE [LARGE SCALE GENOMIC DNA]</scope>
    <source>
        <strain evidence="7">TDA-040725-5</strain>
    </source>
</reference>
<comment type="pathway">
    <text evidence="3">Cofactor biosynthesis; coenzyme A biosynthesis; CoA from (R)-pantothenate: step 3/5.</text>
</comment>
<comment type="similarity">
    <text evidence="3">In the C-terminal section; belongs to the PPC synthetase family.</text>
</comment>
<comment type="function">
    <text evidence="3">Catalyzes two steps in the biosynthesis of coenzyme A. In the first step cysteine is conjugated to 4'-phosphopantothenate to form 4-phosphopantothenoylcysteine, in the latter compound is decarboxylated to form 4'-phosphopantotheine.</text>
</comment>
<dbReference type="SUPFAM" id="SSF52507">
    <property type="entry name" value="Homo-oligomeric flavin-containing Cys decarboxylases, HFCD"/>
    <property type="match status" value="1"/>
</dbReference>
<comment type="similarity">
    <text evidence="3">In the N-terminal section; belongs to the HFCD (homo-oligomeric flavin containing Cys decarboxylase) superfamily.</text>
</comment>
<dbReference type="GO" id="GO:0015941">
    <property type="term" value="P:pantothenate catabolic process"/>
    <property type="evidence" value="ECO:0007669"/>
    <property type="project" value="InterPro"/>
</dbReference>
<evidence type="ECO:0000256" key="1">
    <source>
        <dbReference type="ARBA" id="ARBA00022793"/>
    </source>
</evidence>
<feature type="domain" description="Flavoprotein" evidence="4">
    <location>
        <begin position="2"/>
        <end position="141"/>
    </location>
</feature>
<name>A0A0H3XMT5_9MOLU</name>
<dbReference type="Gene3D" id="3.40.50.1950">
    <property type="entry name" value="Flavin prenyltransferase-like"/>
    <property type="match status" value="1"/>
</dbReference>
<dbReference type="InterPro" id="IPR036551">
    <property type="entry name" value="Flavin_trans-like"/>
</dbReference>
<dbReference type="RefSeq" id="WP_047791566.1">
    <property type="nucleotide sequence ID" value="NZ_CP011856.1"/>
</dbReference>
<dbReference type="Gene3D" id="3.40.50.10300">
    <property type="entry name" value="CoaB-like"/>
    <property type="match status" value="1"/>
</dbReference>
<keyword evidence="3" id="KW-0288">FMN</keyword>
<comment type="pathway">
    <text evidence="3">Cofactor biosynthesis; coenzyme A biosynthesis; CoA from (R)-pantothenate: step 2/5.</text>
</comment>
<dbReference type="GO" id="GO:0004633">
    <property type="term" value="F:phosphopantothenoylcysteine decarboxylase activity"/>
    <property type="evidence" value="ECO:0007669"/>
    <property type="project" value="UniProtKB-EC"/>
</dbReference>
<dbReference type="STRING" id="315358.SERIO_v1c07950"/>
<proteinExistence type="inferred from homology"/>
<dbReference type="GO" id="GO:0071513">
    <property type="term" value="C:phosphopantothenoylcysteine decarboxylase complex"/>
    <property type="evidence" value="ECO:0007669"/>
    <property type="project" value="TreeGrafter"/>
</dbReference>
<accession>A0A0H3XMT5</accession>
<dbReference type="Pfam" id="PF02441">
    <property type="entry name" value="Flavoprotein"/>
    <property type="match status" value="1"/>
</dbReference>
<dbReference type="InterPro" id="IPR035929">
    <property type="entry name" value="CoaB-like_sf"/>
</dbReference>
<comment type="cofactor">
    <cofactor evidence="3">
        <name>FMN</name>
        <dbReference type="ChEBI" id="CHEBI:58210"/>
    </cofactor>
</comment>
<evidence type="ECO:0000259" key="4">
    <source>
        <dbReference type="Pfam" id="PF02441"/>
    </source>
</evidence>
<dbReference type="AlphaFoldDB" id="A0A0H3XMT5"/>
<evidence type="ECO:0000313" key="6">
    <source>
        <dbReference type="EMBL" id="AKM54357.1"/>
    </source>
</evidence>
<dbReference type="PATRIC" id="fig|743698.3.peg.800"/>
<evidence type="ECO:0000256" key="2">
    <source>
        <dbReference type="ARBA" id="ARBA00023239"/>
    </source>
</evidence>
<dbReference type="EC" id="6.3.2.5" evidence="3"/>
<dbReference type="InterPro" id="IPR007085">
    <property type="entry name" value="DNA/pantothenate-metab_flavo_C"/>
</dbReference>
<dbReference type="InterPro" id="IPR005252">
    <property type="entry name" value="CoaBC"/>
</dbReference>
<dbReference type="PANTHER" id="PTHR14359:SF6">
    <property type="entry name" value="PHOSPHOPANTOTHENOYLCYSTEINE DECARBOXYLASE"/>
    <property type="match status" value="1"/>
</dbReference>